<feature type="transmembrane region" description="Helical" evidence="2">
    <location>
        <begin position="149"/>
        <end position="170"/>
    </location>
</feature>
<reference evidence="3 4" key="1">
    <citation type="submission" date="2018-03" db="EMBL/GenBank/DDBJ databases">
        <title>Genomic Encyclopedia of Archaeal and Bacterial Type Strains, Phase II (KMG-II): from individual species to whole genera.</title>
        <authorList>
            <person name="Goeker M."/>
        </authorList>
    </citation>
    <scope>NUCLEOTIDE SEQUENCE [LARGE SCALE GENOMIC DNA]</scope>
    <source>
        <strain evidence="3 4">DSM 100065</strain>
    </source>
</reference>
<feature type="compositionally biased region" description="Basic and acidic residues" evidence="1">
    <location>
        <begin position="1"/>
        <end position="10"/>
    </location>
</feature>
<organism evidence="3 4">
    <name type="scientific">Antricoccus suffuscus</name>
    <dbReference type="NCBI Taxonomy" id="1629062"/>
    <lineage>
        <taxon>Bacteria</taxon>
        <taxon>Bacillati</taxon>
        <taxon>Actinomycetota</taxon>
        <taxon>Actinomycetes</taxon>
        <taxon>Geodermatophilales</taxon>
        <taxon>Antricoccaceae</taxon>
        <taxon>Antricoccus</taxon>
    </lineage>
</organism>
<feature type="transmembrane region" description="Helical" evidence="2">
    <location>
        <begin position="126"/>
        <end position="143"/>
    </location>
</feature>
<name>A0A2T0Z8U1_9ACTN</name>
<comment type="caution">
    <text evidence="3">The sequence shown here is derived from an EMBL/GenBank/DDBJ whole genome shotgun (WGS) entry which is preliminary data.</text>
</comment>
<feature type="transmembrane region" description="Helical" evidence="2">
    <location>
        <begin position="82"/>
        <end position="105"/>
    </location>
</feature>
<keyword evidence="2" id="KW-0812">Transmembrane</keyword>
<dbReference type="AlphaFoldDB" id="A0A2T0Z8U1"/>
<evidence type="ECO:0000313" key="3">
    <source>
        <dbReference type="EMBL" id="PRZ32756.1"/>
    </source>
</evidence>
<gene>
    <name evidence="3" type="ORF">CLV47_12629</name>
</gene>
<dbReference type="OrthoDB" id="5197904at2"/>
<dbReference type="EMBL" id="PVUE01000026">
    <property type="protein sequence ID" value="PRZ32756.1"/>
    <property type="molecule type" value="Genomic_DNA"/>
</dbReference>
<feature type="region of interest" description="Disordered" evidence="1">
    <location>
        <begin position="1"/>
        <end position="38"/>
    </location>
</feature>
<protein>
    <submittedName>
        <fullName evidence="3">Uncharacterized protein</fullName>
    </submittedName>
</protein>
<evidence type="ECO:0000256" key="1">
    <source>
        <dbReference type="SAM" id="MobiDB-lite"/>
    </source>
</evidence>
<proteinExistence type="predicted"/>
<keyword evidence="4" id="KW-1185">Reference proteome</keyword>
<evidence type="ECO:0000313" key="4">
    <source>
        <dbReference type="Proteomes" id="UP000237752"/>
    </source>
</evidence>
<dbReference type="Proteomes" id="UP000237752">
    <property type="component" value="Unassembled WGS sequence"/>
</dbReference>
<keyword evidence="2" id="KW-1133">Transmembrane helix</keyword>
<feature type="transmembrane region" description="Helical" evidence="2">
    <location>
        <begin position="44"/>
        <end position="62"/>
    </location>
</feature>
<evidence type="ECO:0000256" key="2">
    <source>
        <dbReference type="SAM" id="Phobius"/>
    </source>
</evidence>
<keyword evidence="2" id="KW-0472">Membrane</keyword>
<sequence length="177" mass="18975">MSQQPDDGHKPFGGFESAPEQPDRADGPQSEAPKPPREVRRASVVQTVIAVILVFFGVFYLTQTDNLTSELMRAMESVDAKMVADISIAQLASVVRTAAVVLLIIGLGHGAAAHGLRSRKTWARPVGFVFSGLLVALTVLSMFSGAMSYPVLLMGLLAVWAIVLTSRPAVKTYLSHN</sequence>
<accession>A0A2T0Z8U1</accession>
<dbReference type="RefSeq" id="WP_106350949.1">
    <property type="nucleotide sequence ID" value="NZ_PVUE01000026.1"/>
</dbReference>